<dbReference type="PANTHER" id="PTHR43495">
    <property type="entry name" value="GABA PERMEASE"/>
    <property type="match status" value="1"/>
</dbReference>
<feature type="transmembrane region" description="Helical" evidence="9">
    <location>
        <begin position="91"/>
        <end position="117"/>
    </location>
</feature>
<feature type="transmembrane region" description="Helical" evidence="9">
    <location>
        <begin position="249"/>
        <end position="268"/>
    </location>
</feature>
<proteinExistence type="inferred from homology"/>
<evidence type="ECO:0000256" key="1">
    <source>
        <dbReference type="ARBA" id="ARBA00004651"/>
    </source>
</evidence>
<organism evidence="11 12">
    <name type="scientific">Microbacterium testaceum (strain StLB037)</name>
    <dbReference type="NCBI Taxonomy" id="979556"/>
    <lineage>
        <taxon>Bacteria</taxon>
        <taxon>Bacillati</taxon>
        <taxon>Actinomycetota</taxon>
        <taxon>Actinomycetes</taxon>
        <taxon>Micrococcales</taxon>
        <taxon>Microbacteriaceae</taxon>
        <taxon>Microbacterium</taxon>
    </lineage>
</organism>
<feature type="transmembrane region" description="Helical" evidence="9">
    <location>
        <begin position="344"/>
        <end position="362"/>
    </location>
</feature>
<dbReference type="GO" id="GO:0006865">
    <property type="term" value="P:amino acid transport"/>
    <property type="evidence" value="ECO:0007669"/>
    <property type="project" value="UniProtKB-KW"/>
</dbReference>
<dbReference type="Pfam" id="PF00324">
    <property type="entry name" value="AA_permease"/>
    <property type="match status" value="1"/>
</dbReference>
<feature type="transmembrane region" description="Helical" evidence="9">
    <location>
        <begin position="414"/>
        <end position="432"/>
    </location>
</feature>
<feature type="transmembrane region" description="Helical" evidence="9">
    <location>
        <begin position="51"/>
        <end position="70"/>
    </location>
</feature>
<feature type="transmembrane region" description="Helical" evidence="9">
    <location>
        <begin position="203"/>
        <end position="228"/>
    </location>
</feature>
<dbReference type="InterPro" id="IPR004840">
    <property type="entry name" value="Amino_acid_permease_CS"/>
</dbReference>
<feature type="transmembrane region" description="Helical" evidence="9">
    <location>
        <begin position="438"/>
        <end position="456"/>
    </location>
</feature>
<keyword evidence="3" id="KW-0813">Transport</keyword>
<dbReference type="PIRSF" id="PIRSF006060">
    <property type="entry name" value="AA_transporter"/>
    <property type="match status" value="1"/>
</dbReference>
<dbReference type="FunFam" id="1.20.1740.10:FF:000001">
    <property type="entry name" value="Amino acid permease"/>
    <property type="match status" value="1"/>
</dbReference>
<gene>
    <name evidence="11" type="ORF">SAMN04487788_2351</name>
</gene>
<sequence>MSTEERSVKTESPELTRGLKNRHLQLIAIGGAIGTGLFMGSGKMISVTGPAVIFVYMVIGLMVFLIMRALGELLLSNLHYKTFGDIAKDLIGPWAGFFVSWTYWLGWVVACVADIIAITSYVSFFNASIPPWIPALIAAVALTLLNLQPVKFFGETEFWFALIKVIAILALIGAGVVLIATGFTNPDSGTRATFANLWDHGGMFPFGASGFILGFQMGIFAFIGVELVGTVAAETENPRKTLPKAINSIVARILVFYVGSLVIIMSITPWDQLAPDKSPFVTTLAYAGFGIAAAAINLVVLTSAASSANSGIYSGSRMLYNLALDGHAHRKLTFLTPQGVPRKSVFLTCVFLFTAIPLLYAGDGVVTAFTFVSSVCATLILFTWGTIVVSYIRYRRRYPERHTQSGFKLPLGRVAPWVVLAFFVFIIGALLYGEDTRAAVIAAPVWFGLLAVAWVARKRRLAREGRPITRSIPVTVHPLDDERSPARSVPPSDIR</sequence>
<keyword evidence="4" id="KW-1003">Cell membrane</keyword>
<dbReference type="PROSITE" id="PS00218">
    <property type="entry name" value="AMINO_ACID_PERMEASE_1"/>
    <property type="match status" value="1"/>
</dbReference>
<reference evidence="11 12" key="1">
    <citation type="submission" date="2016-10" db="EMBL/GenBank/DDBJ databases">
        <authorList>
            <person name="de Groot N.N."/>
        </authorList>
    </citation>
    <scope>NUCLEOTIDE SEQUENCE [LARGE SCALE GENOMIC DNA]</scope>
    <source>
        <strain evidence="11 12">StLB037</strain>
    </source>
</reference>
<feature type="transmembrane region" description="Helical" evidence="9">
    <location>
        <begin position="280"/>
        <end position="301"/>
    </location>
</feature>
<evidence type="ECO:0000256" key="7">
    <source>
        <dbReference type="ARBA" id="ARBA00022989"/>
    </source>
</evidence>
<evidence type="ECO:0000256" key="4">
    <source>
        <dbReference type="ARBA" id="ARBA00022475"/>
    </source>
</evidence>
<dbReference type="GO" id="GO:0005886">
    <property type="term" value="C:plasma membrane"/>
    <property type="evidence" value="ECO:0007669"/>
    <property type="project" value="UniProtKB-SubCell"/>
</dbReference>
<evidence type="ECO:0000256" key="8">
    <source>
        <dbReference type="ARBA" id="ARBA00023136"/>
    </source>
</evidence>
<dbReference type="GO" id="GO:0055085">
    <property type="term" value="P:transmembrane transport"/>
    <property type="evidence" value="ECO:0007669"/>
    <property type="project" value="InterPro"/>
</dbReference>
<evidence type="ECO:0000256" key="3">
    <source>
        <dbReference type="ARBA" id="ARBA00022448"/>
    </source>
</evidence>
<evidence type="ECO:0000256" key="2">
    <source>
        <dbReference type="ARBA" id="ARBA00008583"/>
    </source>
</evidence>
<feature type="transmembrane region" description="Helical" evidence="9">
    <location>
        <begin position="159"/>
        <end position="183"/>
    </location>
</feature>
<protein>
    <submittedName>
        <fullName evidence="11">D-serine/D-alanine/glycine:proton symporter, AAT family</fullName>
    </submittedName>
</protein>
<dbReference type="EMBL" id="FNJN01000005">
    <property type="protein sequence ID" value="SDP17189.1"/>
    <property type="molecule type" value="Genomic_DNA"/>
</dbReference>
<name>A0A1H0QKA3_MICTS</name>
<keyword evidence="6" id="KW-0029">Amino-acid transport</keyword>
<evidence type="ECO:0000313" key="11">
    <source>
        <dbReference type="EMBL" id="SDP17189.1"/>
    </source>
</evidence>
<dbReference type="AlphaFoldDB" id="A0A1H0QKA3"/>
<comment type="subcellular location">
    <subcellularLocation>
        <location evidence="1">Cell membrane</location>
        <topology evidence="1">Multi-pass membrane protein</topology>
    </subcellularLocation>
</comment>
<keyword evidence="7 9" id="KW-1133">Transmembrane helix</keyword>
<dbReference type="PANTHER" id="PTHR43495:SF2">
    <property type="entry name" value="D-SERINE_D-ALANINE_GLYCINE TRANSPORTER"/>
    <property type="match status" value="1"/>
</dbReference>
<evidence type="ECO:0000313" key="12">
    <source>
        <dbReference type="Proteomes" id="UP000186456"/>
    </source>
</evidence>
<keyword evidence="5 9" id="KW-0812">Transmembrane</keyword>
<evidence type="ECO:0000256" key="6">
    <source>
        <dbReference type="ARBA" id="ARBA00022970"/>
    </source>
</evidence>
<keyword evidence="8 9" id="KW-0472">Membrane</keyword>
<evidence type="ECO:0000259" key="10">
    <source>
        <dbReference type="Pfam" id="PF00324"/>
    </source>
</evidence>
<dbReference type="Proteomes" id="UP000186456">
    <property type="component" value="Unassembled WGS sequence"/>
</dbReference>
<dbReference type="InterPro" id="IPR004841">
    <property type="entry name" value="AA-permease/SLC12A_dom"/>
</dbReference>
<accession>A0A1H0QKA3</accession>
<feature type="transmembrane region" description="Helical" evidence="9">
    <location>
        <begin position="26"/>
        <end position="45"/>
    </location>
</feature>
<feature type="domain" description="Amino acid permease/ SLC12A" evidence="10">
    <location>
        <begin position="23"/>
        <end position="460"/>
    </location>
</feature>
<feature type="transmembrane region" description="Helical" evidence="9">
    <location>
        <begin position="129"/>
        <end position="147"/>
    </location>
</feature>
<dbReference type="RefSeq" id="WP_143017935.1">
    <property type="nucleotide sequence ID" value="NZ_FNJN01000005.1"/>
</dbReference>
<evidence type="ECO:0000256" key="5">
    <source>
        <dbReference type="ARBA" id="ARBA00022692"/>
    </source>
</evidence>
<dbReference type="Gene3D" id="1.20.1740.10">
    <property type="entry name" value="Amino acid/polyamine transporter I"/>
    <property type="match status" value="1"/>
</dbReference>
<comment type="similarity">
    <text evidence="2">Belongs to the amino acid-polyamine-organocation (APC) superfamily. Amino acid transporter (AAT) (TC 2.A.3.1) family.</text>
</comment>
<evidence type="ECO:0000256" key="9">
    <source>
        <dbReference type="SAM" id="Phobius"/>
    </source>
</evidence>
<feature type="transmembrane region" description="Helical" evidence="9">
    <location>
        <begin position="368"/>
        <end position="394"/>
    </location>
</feature>